<reference evidence="2" key="1">
    <citation type="submission" date="2025-08" db="UniProtKB">
        <authorList>
            <consortium name="RefSeq"/>
        </authorList>
    </citation>
    <scope>IDENTIFICATION</scope>
</reference>
<dbReference type="Proteomes" id="UP000079169">
    <property type="component" value="Unplaced"/>
</dbReference>
<accession>A0A1S3DTS9</accession>
<organism evidence="1 2">
    <name type="scientific">Diaphorina citri</name>
    <name type="common">Asian citrus psyllid</name>
    <dbReference type="NCBI Taxonomy" id="121845"/>
    <lineage>
        <taxon>Eukaryota</taxon>
        <taxon>Metazoa</taxon>
        <taxon>Ecdysozoa</taxon>
        <taxon>Arthropoda</taxon>
        <taxon>Hexapoda</taxon>
        <taxon>Insecta</taxon>
        <taxon>Pterygota</taxon>
        <taxon>Neoptera</taxon>
        <taxon>Paraneoptera</taxon>
        <taxon>Hemiptera</taxon>
        <taxon>Sternorrhyncha</taxon>
        <taxon>Psylloidea</taxon>
        <taxon>Psyllidae</taxon>
        <taxon>Diaphorininae</taxon>
        <taxon>Diaphorina</taxon>
    </lineage>
</organism>
<sequence>MPRRRNAFGDTTPNLRAGASPKSLDNIVNVIISHVIVTTECCVLDLNTVGACVASAIVKTAGLVQRVTVAPLMTPVYLLREERCARARESVNAVCANVLKIAREDIPAGSARNARPVLEDVRSLRIVFSAKYTRQDHCPRRSVLRIVR</sequence>
<proteinExistence type="predicted"/>
<dbReference type="AlphaFoldDB" id="A0A1S3DTS9"/>
<dbReference type="RefSeq" id="XP_008487346.1">
    <property type="nucleotide sequence ID" value="XM_008489124.2"/>
</dbReference>
<evidence type="ECO:0000313" key="2">
    <source>
        <dbReference type="RefSeq" id="XP_008487346.1"/>
    </source>
</evidence>
<keyword evidence="1" id="KW-1185">Reference proteome</keyword>
<protein>
    <submittedName>
        <fullName evidence="2">Uncharacterized protein LOC103524119</fullName>
    </submittedName>
</protein>
<dbReference type="GeneID" id="103524119"/>
<evidence type="ECO:0000313" key="1">
    <source>
        <dbReference type="Proteomes" id="UP000079169"/>
    </source>
</evidence>
<dbReference type="KEGG" id="dci:103524119"/>
<gene>
    <name evidence="2" type="primary">LOC103524119</name>
</gene>
<name>A0A1S3DTS9_DIACI</name>
<dbReference type="PaxDb" id="121845-A0A1S3DTS9"/>